<name>A0A081B7G3_9HYPH</name>
<sequence length="283" mass="32088">MSETPFDRVLEELRSLDFERYLSLLVIAEEPRRALTALYGLNAEIAKVRELVSEPMLGEIRLQWWRETAEHLFEGETRGHDVAACLAELLPGSLLGAGDLIDLIDGRSRDLEAGLFQDFGDLDAYVEATQGQLMRVGAKLLAGKEIEPGLDAAITAGARAYAYMGFLRALPYHASQGYMMLPQSLLAKHEVELEDLFNGVARPGLYEAMREMAELSQEALNEMRRHMGDVPKSCLPVFLPLAVLPLYQKRYLARKDHPFRERVEVPAFRLQWRFLTAQWRGRI</sequence>
<dbReference type="EMBL" id="BBIO01000002">
    <property type="protein sequence ID" value="GAK43981.1"/>
    <property type="molecule type" value="Genomic_DNA"/>
</dbReference>
<dbReference type="InterPro" id="IPR002060">
    <property type="entry name" value="Squ/phyt_synthse"/>
</dbReference>
<dbReference type="AlphaFoldDB" id="A0A081B7G3"/>
<evidence type="ECO:0000313" key="2">
    <source>
        <dbReference type="Proteomes" id="UP000028702"/>
    </source>
</evidence>
<accession>A0A081B7G3</accession>
<keyword evidence="2" id="KW-1185">Reference proteome</keyword>
<dbReference type="STRING" id="1333998.M2A_0480"/>
<gene>
    <name evidence="1" type="ORF">M2A_0480</name>
</gene>
<dbReference type="Gene3D" id="1.10.600.10">
    <property type="entry name" value="Farnesyl Diphosphate Synthase"/>
    <property type="match status" value="1"/>
</dbReference>
<dbReference type="eggNOG" id="COG1562">
    <property type="taxonomic scope" value="Bacteria"/>
</dbReference>
<protein>
    <submittedName>
        <fullName evidence="1">Putative phytoene synthase</fullName>
    </submittedName>
</protein>
<evidence type="ECO:0000313" key="1">
    <source>
        <dbReference type="EMBL" id="GAK43981.1"/>
    </source>
</evidence>
<dbReference type="SUPFAM" id="SSF48576">
    <property type="entry name" value="Terpenoid synthases"/>
    <property type="match status" value="1"/>
</dbReference>
<reference evidence="1 2" key="1">
    <citation type="submission" date="2014-07" db="EMBL/GenBank/DDBJ databases">
        <title>Tepidicaulis marinum gen. nov., sp. nov., a novel marine bacterium denitrifying nitrate to nitrous oxide strictly under microaerobic conditions.</title>
        <authorList>
            <person name="Takeuchi M."/>
            <person name="Yamagishi T."/>
            <person name="Kamagata Y."/>
            <person name="Oshima K."/>
            <person name="Hattori M."/>
            <person name="Katayama T."/>
            <person name="Hanada S."/>
            <person name="Tamaki H."/>
            <person name="Marumo K."/>
            <person name="Maeda H."/>
            <person name="Nedachi M."/>
            <person name="Iwasaki W."/>
            <person name="Suwa Y."/>
            <person name="Sakata S."/>
        </authorList>
    </citation>
    <scope>NUCLEOTIDE SEQUENCE [LARGE SCALE GENOMIC DNA]</scope>
    <source>
        <strain evidence="1 2">MA2</strain>
    </source>
</reference>
<dbReference type="Proteomes" id="UP000028702">
    <property type="component" value="Unassembled WGS sequence"/>
</dbReference>
<dbReference type="Pfam" id="PF00494">
    <property type="entry name" value="SQS_PSY"/>
    <property type="match status" value="1"/>
</dbReference>
<comment type="caution">
    <text evidence="1">The sequence shown here is derived from an EMBL/GenBank/DDBJ whole genome shotgun (WGS) entry which is preliminary data.</text>
</comment>
<organism evidence="1 2">
    <name type="scientific">Tepidicaulis marinus</name>
    <dbReference type="NCBI Taxonomy" id="1333998"/>
    <lineage>
        <taxon>Bacteria</taxon>
        <taxon>Pseudomonadati</taxon>
        <taxon>Pseudomonadota</taxon>
        <taxon>Alphaproteobacteria</taxon>
        <taxon>Hyphomicrobiales</taxon>
        <taxon>Parvibaculaceae</taxon>
        <taxon>Tepidicaulis</taxon>
    </lineage>
</organism>
<proteinExistence type="predicted"/>
<dbReference type="RefSeq" id="WP_052379142.1">
    <property type="nucleotide sequence ID" value="NZ_BBIO01000002.1"/>
</dbReference>
<dbReference type="InterPro" id="IPR008949">
    <property type="entry name" value="Isoprenoid_synthase_dom_sf"/>
</dbReference>